<dbReference type="OrthoDB" id="9805749at2"/>
<dbReference type="PANTHER" id="PTHR42810:SF2">
    <property type="entry name" value="PURINE PERMEASE C1399.01C-RELATED"/>
    <property type="match status" value="1"/>
</dbReference>
<dbReference type="NCBIfam" id="NF037981">
    <property type="entry name" value="NCS2_1"/>
    <property type="match status" value="1"/>
</dbReference>
<feature type="transmembrane region" description="Helical" evidence="8">
    <location>
        <begin position="254"/>
        <end position="276"/>
    </location>
</feature>
<dbReference type="Proteomes" id="UP000180254">
    <property type="component" value="Unassembled WGS sequence"/>
</dbReference>
<accession>A0A1S1VCL3</accession>
<keyword evidence="7 8" id="KW-0472">Membrane</keyword>
<gene>
    <name evidence="9" type="primary">uacT</name>
    <name evidence="9" type="ORF">EUAN_03930</name>
</gene>
<evidence type="ECO:0000256" key="2">
    <source>
        <dbReference type="ARBA" id="ARBA00008821"/>
    </source>
</evidence>
<feature type="transmembrane region" description="Helical" evidence="8">
    <location>
        <begin position="23"/>
        <end position="48"/>
    </location>
</feature>
<keyword evidence="10" id="KW-1185">Reference proteome</keyword>
<feature type="transmembrane region" description="Helical" evidence="8">
    <location>
        <begin position="60"/>
        <end position="80"/>
    </location>
</feature>
<evidence type="ECO:0000256" key="8">
    <source>
        <dbReference type="SAM" id="Phobius"/>
    </source>
</evidence>
<proteinExistence type="inferred from homology"/>
<dbReference type="Pfam" id="PF00860">
    <property type="entry name" value="Xan_ur_permease"/>
    <property type="match status" value="1"/>
</dbReference>
<name>A0A1S1VCL3_9FIRM</name>
<feature type="transmembrane region" description="Helical" evidence="8">
    <location>
        <begin position="326"/>
        <end position="346"/>
    </location>
</feature>
<keyword evidence="6 8" id="KW-1133">Transmembrane helix</keyword>
<evidence type="ECO:0000256" key="7">
    <source>
        <dbReference type="ARBA" id="ARBA00023136"/>
    </source>
</evidence>
<comment type="similarity">
    <text evidence="2">Belongs to the nucleobase:cation symporter-2 (NCS2) (TC 2.A.40) family.</text>
</comment>
<evidence type="ECO:0000256" key="6">
    <source>
        <dbReference type="ARBA" id="ARBA00022989"/>
    </source>
</evidence>
<feature type="transmembrane region" description="Helical" evidence="8">
    <location>
        <begin position="204"/>
        <end position="227"/>
    </location>
</feature>
<keyword evidence="5 8" id="KW-0812">Transmembrane</keyword>
<feature type="transmembrane region" description="Helical" evidence="8">
    <location>
        <begin position="416"/>
        <end position="438"/>
    </location>
</feature>
<feature type="transmembrane region" description="Helical" evidence="8">
    <location>
        <begin position="388"/>
        <end position="404"/>
    </location>
</feature>
<dbReference type="InterPro" id="IPR017588">
    <property type="entry name" value="UacT-like"/>
</dbReference>
<dbReference type="GO" id="GO:0005886">
    <property type="term" value="C:plasma membrane"/>
    <property type="evidence" value="ECO:0007669"/>
    <property type="project" value="UniProtKB-SubCell"/>
</dbReference>
<dbReference type="EMBL" id="MKIE01000001">
    <property type="protein sequence ID" value="OHW63529.1"/>
    <property type="molecule type" value="Genomic_DNA"/>
</dbReference>
<keyword evidence="3" id="KW-0813">Transport</keyword>
<comment type="caution">
    <text evidence="9">The sequence shown here is derived from an EMBL/GenBank/DDBJ whole genome shotgun (WGS) entry which is preliminary data.</text>
</comment>
<evidence type="ECO:0000256" key="5">
    <source>
        <dbReference type="ARBA" id="ARBA00022692"/>
    </source>
</evidence>
<evidence type="ECO:0000256" key="3">
    <source>
        <dbReference type="ARBA" id="ARBA00022448"/>
    </source>
</evidence>
<feature type="transmembrane region" description="Helical" evidence="8">
    <location>
        <begin position="358"/>
        <end position="376"/>
    </location>
</feature>
<comment type="subcellular location">
    <subcellularLocation>
        <location evidence="1">Cell membrane</location>
        <topology evidence="1">Multi-pass membrane protein</topology>
    </subcellularLocation>
</comment>
<feature type="transmembrane region" description="Helical" evidence="8">
    <location>
        <begin position="178"/>
        <end position="197"/>
    </location>
</feature>
<evidence type="ECO:0000256" key="4">
    <source>
        <dbReference type="ARBA" id="ARBA00022475"/>
    </source>
</evidence>
<reference evidence="9 10" key="1">
    <citation type="submission" date="2016-09" db="EMBL/GenBank/DDBJ databases">
        <title>Genome sequence of Eubacterium angustum.</title>
        <authorList>
            <person name="Poehlein A."/>
            <person name="Daniel R."/>
        </authorList>
    </citation>
    <scope>NUCLEOTIDE SEQUENCE [LARGE SCALE GENOMIC DNA]</scope>
    <source>
        <strain evidence="9 10">DSM 1989</strain>
    </source>
</reference>
<dbReference type="PANTHER" id="PTHR42810">
    <property type="entry name" value="PURINE PERMEASE C1399.01C-RELATED"/>
    <property type="match status" value="1"/>
</dbReference>
<dbReference type="GO" id="GO:0042907">
    <property type="term" value="F:xanthine transmembrane transporter activity"/>
    <property type="evidence" value="ECO:0007669"/>
    <property type="project" value="TreeGrafter"/>
</dbReference>
<keyword evidence="4" id="KW-1003">Cell membrane</keyword>
<evidence type="ECO:0000313" key="10">
    <source>
        <dbReference type="Proteomes" id="UP000180254"/>
    </source>
</evidence>
<dbReference type="AlphaFoldDB" id="A0A1S1VCL3"/>
<sequence length="455" mass="47363">MSSNTVDTFNSSLLYQMEDKPSLGVSILLAFQNIVTALGGIIAVPLIIGGVAGVGVEDTAFLVSATLLASGITTWIQAVGIGPKKFRIGARIPMIMGTDFTFVSPGIAVIAQMGGGLPAYFGATIMGSFIEMILSRFLKVIMRFFPPVVTGTVVTLIGTTLIPVAIDWAAGGFGSEDYGSLRNVGISMSVLLIIVLLNRYAKGIAGSASILIGIAIGYIVCIPLGMVEFSKVGEAAWFELPNIFKYGVDFNPKYVVPFIAAYLVTTIETVGVIKAVGEASERELSNDRVADGILCDGVGSFISGFLGGGPNTSFSQNVGLIPLTRVASSYVAAVAGVLLFVIGLLPKFSTLISIMPNPVLGGAGILMFGVVGASGIQTLGKIHMNNRNLIIIAASLGIGLGVAFRPDFVANLPSALGSVFSSGISAGTIVALVLNIILKEETPEEEKKEIKLEMN</sequence>
<dbReference type="InterPro" id="IPR006043">
    <property type="entry name" value="NCS2"/>
</dbReference>
<evidence type="ECO:0000313" key="9">
    <source>
        <dbReference type="EMBL" id="OHW63529.1"/>
    </source>
</evidence>
<protein>
    <submittedName>
        <fullName evidence="9">Uric acid transporter UacT</fullName>
    </submittedName>
</protein>
<dbReference type="NCBIfam" id="TIGR00801">
    <property type="entry name" value="ncs2"/>
    <property type="match status" value="1"/>
</dbReference>
<dbReference type="NCBIfam" id="TIGR03173">
    <property type="entry name" value="pbuX"/>
    <property type="match status" value="1"/>
</dbReference>
<dbReference type="RefSeq" id="WP_071061079.1">
    <property type="nucleotide sequence ID" value="NZ_MKIE01000001.1"/>
</dbReference>
<evidence type="ECO:0000256" key="1">
    <source>
        <dbReference type="ARBA" id="ARBA00004651"/>
    </source>
</evidence>
<dbReference type="PROSITE" id="PS01116">
    <property type="entry name" value="XANTH_URACIL_PERMASE"/>
    <property type="match status" value="1"/>
</dbReference>
<dbReference type="InterPro" id="IPR006042">
    <property type="entry name" value="Xan_ur_permease"/>
</dbReference>
<feature type="transmembrane region" description="Helical" evidence="8">
    <location>
        <begin position="144"/>
        <end position="166"/>
    </location>
</feature>
<dbReference type="STRING" id="39480.EUAN_03930"/>
<organism evidence="9 10">
    <name type="scientific">Andreesenia angusta</name>
    <dbReference type="NCBI Taxonomy" id="39480"/>
    <lineage>
        <taxon>Bacteria</taxon>
        <taxon>Bacillati</taxon>
        <taxon>Bacillota</taxon>
        <taxon>Tissierellia</taxon>
        <taxon>Tissierellales</taxon>
        <taxon>Gottschalkiaceae</taxon>
        <taxon>Andreesenia</taxon>
    </lineage>
</organism>